<proteinExistence type="predicted"/>
<dbReference type="AlphaFoldDB" id="A0A1F6M9S7"/>
<dbReference type="CDD" id="cd04179">
    <property type="entry name" value="DPM_DPG-synthase_like"/>
    <property type="match status" value="1"/>
</dbReference>
<evidence type="ECO:0000313" key="2">
    <source>
        <dbReference type="EMBL" id="OGH68386.1"/>
    </source>
</evidence>
<accession>A0A1F6M9S7</accession>
<feature type="domain" description="Glycosyltransferase 2-like" evidence="1">
    <location>
        <begin position="8"/>
        <end position="168"/>
    </location>
</feature>
<dbReference type="InterPro" id="IPR029044">
    <property type="entry name" value="Nucleotide-diphossugar_trans"/>
</dbReference>
<comment type="caution">
    <text evidence="2">The sequence shown here is derived from an EMBL/GenBank/DDBJ whole genome shotgun (WGS) entry which is preliminary data.</text>
</comment>
<evidence type="ECO:0000259" key="1">
    <source>
        <dbReference type="Pfam" id="PF00535"/>
    </source>
</evidence>
<dbReference type="InterPro" id="IPR001173">
    <property type="entry name" value="Glyco_trans_2-like"/>
</dbReference>
<dbReference type="Gene3D" id="3.90.550.10">
    <property type="entry name" value="Spore Coat Polysaccharide Biosynthesis Protein SpsA, Chain A"/>
    <property type="match status" value="1"/>
</dbReference>
<protein>
    <recommendedName>
        <fullName evidence="1">Glycosyltransferase 2-like domain-containing protein</fullName>
    </recommendedName>
</protein>
<sequence>MDRPILAVVMPVYNEAAIIASVVDQWTSELEKLALDFQLHIYNDGSKDGTLAILNEIANKNPRLIVHHKTNSGHGPTILQAYRENSTTPWLFQTDSDNEMPASEFHKLWNKRNEYDFLIGSRHHRAQSLGRSLVSFISRVVVWFFYGKSIKDVNSPYRLMRTEKFKSIFASMSSLTLTPNLIVTGMVRQLGMRYFEIAIDHEVRKTGKATATWRIFEMACKAFTQVIIFRFTYVR</sequence>
<dbReference type="InterPro" id="IPR050256">
    <property type="entry name" value="Glycosyltransferase_2"/>
</dbReference>
<dbReference type="SUPFAM" id="SSF53448">
    <property type="entry name" value="Nucleotide-diphospho-sugar transferases"/>
    <property type="match status" value="1"/>
</dbReference>
<organism evidence="2 3">
    <name type="scientific">Candidatus Magasanikbacteria bacterium RIFCSPHIGHO2_02_FULL_45_10</name>
    <dbReference type="NCBI Taxonomy" id="1798679"/>
    <lineage>
        <taxon>Bacteria</taxon>
        <taxon>Candidatus Magasanikiibacteriota</taxon>
    </lineage>
</organism>
<gene>
    <name evidence="2" type="ORF">A3D53_02895</name>
</gene>
<evidence type="ECO:0000313" key="3">
    <source>
        <dbReference type="Proteomes" id="UP000176413"/>
    </source>
</evidence>
<name>A0A1F6M9S7_9BACT</name>
<dbReference type="Proteomes" id="UP000176413">
    <property type="component" value="Unassembled WGS sequence"/>
</dbReference>
<dbReference type="PANTHER" id="PTHR48090">
    <property type="entry name" value="UNDECAPRENYL-PHOSPHATE 4-DEOXY-4-FORMAMIDO-L-ARABINOSE TRANSFERASE-RELATED"/>
    <property type="match status" value="1"/>
</dbReference>
<reference evidence="2 3" key="1">
    <citation type="journal article" date="2016" name="Nat. Commun.">
        <title>Thousands of microbial genomes shed light on interconnected biogeochemical processes in an aquifer system.</title>
        <authorList>
            <person name="Anantharaman K."/>
            <person name="Brown C.T."/>
            <person name="Hug L.A."/>
            <person name="Sharon I."/>
            <person name="Castelle C.J."/>
            <person name="Probst A.J."/>
            <person name="Thomas B.C."/>
            <person name="Singh A."/>
            <person name="Wilkins M.J."/>
            <person name="Karaoz U."/>
            <person name="Brodie E.L."/>
            <person name="Williams K.H."/>
            <person name="Hubbard S.S."/>
            <person name="Banfield J.F."/>
        </authorList>
    </citation>
    <scope>NUCLEOTIDE SEQUENCE [LARGE SCALE GENOMIC DNA]</scope>
</reference>
<dbReference type="EMBL" id="MFQA01000045">
    <property type="protein sequence ID" value="OGH68386.1"/>
    <property type="molecule type" value="Genomic_DNA"/>
</dbReference>
<dbReference type="Pfam" id="PF00535">
    <property type="entry name" value="Glycos_transf_2"/>
    <property type="match status" value="1"/>
</dbReference>